<keyword evidence="4 11" id="KW-0658">Purine biosynthesis</keyword>
<dbReference type="EC" id="3.5.4.9" evidence="11"/>
<keyword evidence="3 11" id="KW-0554">One-carbon metabolism</keyword>
<keyword evidence="5 11" id="KW-0378">Hydrolase</keyword>
<comment type="catalytic activity">
    <reaction evidence="11">
        <text>(6R)-5,10-methenyltetrahydrofolate + H2O = (6R)-10-formyltetrahydrofolate + H(+)</text>
        <dbReference type="Rhea" id="RHEA:23700"/>
        <dbReference type="ChEBI" id="CHEBI:15377"/>
        <dbReference type="ChEBI" id="CHEBI:15378"/>
        <dbReference type="ChEBI" id="CHEBI:57455"/>
        <dbReference type="ChEBI" id="CHEBI:195366"/>
        <dbReference type="EC" id="3.5.4.9"/>
    </reaction>
</comment>
<dbReference type="GO" id="GO:0035999">
    <property type="term" value="P:tetrahydrofolate interconversion"/>
    <property type="evidence" value="ECO:0007669"/>
    <property type="project" value="UniProtKB-UniRule"/>
</dbReference>
<dbReference type="GO" id="GO:0004477">
    <property type="term" value="F:methenyltetrahydrofolate cyclohydrolase activity"/>
    <property type="evidence" value="ECO:0007669"/>
    <property type="project" value="UniProtKB-UniRule"/>
</dbReference>
<evidence type="ECO:0000256" key="1">
    <source>
        <dbReference type="ARBA" id="ARBA00004777"/>
    </source>
</evidence>
<proteinExistence type="inferred from homology"/>
<evidence type="ECO:0000256" key="2">
    <source>
        <dbReference type="ARBA" id="ARBA00011738"/>
    </source>
</evidence>
<evidence type="ECO:0000313" key="15">
    <source>
        <dbReference type="Proteomes" id="UP000177331"/>
    </source>
</evidence>
<dbReference type="EMBL" id="MGFD01000042">
    <property type="protein sequence ID" value="OGL97577.1"/>
    <property type="molecule type" value="Genomic_DNA"/>
</dbReference>
<keyword evidence="8 11" id="KW-0368">Histidine biosynthesis</keyword>
<comment type="caution">
    <text evidence="11">Lacks conserved residue(s) required for the propagation of feature annotation.</text>
</comment>
<sequence length="279" mass="30246">MTILDGKSYASTIRTKIKDRINTLQTKPGLAILLVGDDPASHIYVNLKQKACEEVGIHFEKCEYTADVSESELIKKITELNNRDDIHGILVQLPLPTQNANHVIAAIDPRKDVDGFHPKNLEALRANKPALAPAVVLGILKLIDKAVQGRERSGLHATIISSDFFAEPLQILLREQQISSDIVRPSDPLFIQKTTEADILIVALGKPNLIHADMIKHGAILIDVGTTKVDGKLVGDIDRASVESRAGALTPVPGGVGPMTVAMLLLNTLNAYGKQKRTS</sequence>
<dbReference type="EC" id="1.5.1.5" evidence="11"/>
<dbReference type="PROSITE" id="PS00767">
    <property type="entry name" value="THF_DHG_CYH_2"/>
    <property type="match status" value="1"/>
</dbReference>
<evidence type="ECO:0000256" key="4">
    <source>
        <dbReference type="ARBA" id="ARBA00022755"/>
    </source>
</evidence>
<dbReference type="UniPathway" id="UPA00193"/>
<feature type="domain" description="Tetrahydrofolate dehydrogenase/cyclohydrolase catalytic" evidence="12">
    <location>
        <begin position="4"/>
        <end position="114"/>
    </location>
</feature>
<evidence type="ECO:0000256" key="11">
    <source>
        <dbReference type="HAMAP-Rule" id="MF_01576"/>
    </source>
</evidence>
<dbReference type="Pfam" id="PF02882">
    <property type="entry name" value="THF_DHG_CYH_C"/>
    <property type="match status" value="1"/>
</dbReference>
<feature type="domain" description="Tetrahydrofolate dehydrogenase/cyclohydrolase NAD(P)-binding" evidence="13">
    <location>
        <begin position="133"/>
        <end position="275"/>
    </location>
</feature>
<dbReference type="GO" id="GO:0004488">
    <property type="term" value="F:methylenetetrahydrofolate dehydrogenase (NADP+) activity"/>
    <property type="evidence" value="ECO:0007669"/>
    <property type="project" value="UniProtKB-UniRule"/>
</dbReference>
<dbReference type="Gene3D" id="3.40.50.720">
    <property type="entry name" value="NAD(P)-binding Rossmann-like Domain"/>
    <property type="match status" value="1"/>
</dbReference>
<dbReference type="GO" id="GO:0000105">
    <property type="term" value="P:L-histidine biosynthetic process"/>
    <property type="evidence" value="ECO:0007669"/>
    <property type="project" value="UniProtKB-KW"/>
</dbReference>
<dbReference type="SUPFAM" id="SSF51735">
    <property type="entry name" value="NAD(P)-binding Rossmann-fold domains"/>
    <property type="match status" value="1"/>
</dbReference>
<evidence type="ECO:0000259" key="13">
    <source>
        <dbReference type="Pfam" id="PF02882"/>
    </source>
</evidence>
<keyword evidence="6 11" id="KW-0521">NADP</keyword>
<reference evidence="14 15" key="1">
    <citation type="journal article" date="2016" name="Nat. Commun.">
        <title>Thousands of microbial genomes shed light on interconnected biogeochemical processes in an aquifer system.</title>
        <authorList>
            <person name="Anantharaman K."/>
            <person name="Brown C.T."/>
            <person name="Hug L.A."/>
            <person name="Sharon I."/>
            <person name="Castelle C.J."/>
            <person name="Probst A.J."/>
            <person name="Thomas B.C."/>
            <person name="Singh A."/>
            <person name="Wilkins M.J."/>
            <person name="Karaoz U."/>
            <person name="Brodie E.L."/>
            <person name="Williams K.H."/>
            <person name="Hubbard S.S."/>
            <person name="Banfield J.F."/>
        </authorList>
    </citation>
    <scope>NUCLEOTIDE SEQUENCE [LARGE SCALE GENOMIC DNA]</scope>
</reference>
<dbReference type="GO" id="GO:0009086">
    <property type="term" value="P:methionine biosynthetic process"/>
    <property type="evidence" value="ECO:0007669"/>
    <property type="project" value="UniProtKB-KW"/>
</dbReference>
<feature type="binding site" evidence="11">
    <location>
        <position position="226"/>
    </location>
    <ligand>
        <name>NADP(+)</name>
        <dbReference type="ChEBI" id="CHEBI:58349"/>
    </ligand>
</feature>
<comment type="catalytic activity">
    <reaction evidence="11">
        <text>(6R)-5,10-methylene-5,6,7,8-tetrahydrofolate + NADP(+) = (6R)-5,10-methenyltetrahydrofolate + NADPH</text>
        <dbReference type="Rhea" id="RHEA:22812"/>
        <dbReference type="ChEBI" id="CHEBI:15636"/>
        <dbReference type="ChEBI" id="CHEBI:57455"/>
        <dbReference type="ChEBI" id="CHEBI:57783"/>
        <dbReference type="ChEBI" id="CHEBI:58349"/>
        <dbReference type="EC" id="1.5.1.5"/>
    </reaction>
</comment>
<dbReference type="InterPro" id="IPR020867">
    <property type="entry name" value="THF_DH/CycHdrlase_CS"/>
</dbReference>
<dbReference type="InterPro" id="IPR020631">
    <property type="entry name" value="THF_DH/CycHdrlase_NAD-bd_dom"/>
</dbReference>
<dbReference type="PANTHER" id="PTHR48099:SF5">
    <property type="entry name" value="C-1-TETRAHYDROFOLATE SYNTHASE, CYTOPLASMIC"/>
    <property type="match status" value="1"/>
</dbReference>
<name>A0A1F7W5V0_9BACT</name>
<evidence type="ECO:0000256" key="7">
    <source>
        <dbReference type="ARBA" id="ARBA00023002"/>
    </source>
</evidence>
<organism evidence="14 15">
    <name type="scientific">Candidatus Uhrbacteria bacterium RIFOXYB2_FULL_45_11</name>
    <dbReference type="NCBI Taxonomy" id="1802421"/>
    <lineage>
        <taxon>Bacteria</taxon>
        <taxon>Candidatus Uhriibacteriota</taxon>
    </lineage>
</organism>
<evidence type="ECO:0000256" key="3">
    <source>
        <dbReference type="ARBA" id="ARBA00022563"/>
    </source>
</evidence>
<comment type="subunit">
    <text evidence="2 11">Homodimer.</text>
</comment>
<comment type="caution">
    <text evidence="14">The sequence shown here is derived from an EMBL/GenBank/DDBJ whole genome shotgun (WGS) entry which is preliminary data.</text>
</comment>
<comment type="similarity">
    <text evidence="11">Belongs to the tetrahydrofolate dehydrogenase/cyclohydrolase family.</text>
</comment>
<dbReference type="GO" id="GO:0006164">
    <property type="term" value="P:purine nucleotide biosynthetic process"/>
    <property type="evidence" value="ECO:0007669"/>
    <property type="project" value="UniProtKB-KW"/>
</dbReference>
<dbReference type="InterPro" id="IPR036291">
    <property type="entry name" value="NAD(P)-bd_dom_sf"/>
</dbReference>
<dbReference type="FunFam" id="3.40.50.10860:FF:000005">
    <property type="entry name" value="C-1-tetrahydrofolate synthase, cytoplasmic, putative"/>
    <property type="match status" value="1"/>
</dbReference>
<keyword evidence="9 11" id="KW-0486">Methionine biosynthesis</keyword>
<evidence type="ECO:0000256" key="10">
    <source>
        <dbReference type="ARBA" id="ARBA00023268"/>
    </source>
</evidence>
<protein>
    <recommendedName>
        <fullName evidence="11">Bifunctional protein FolD</fullName>
    </recommendedName>
    <domain>
        <recommendedName>
            <fullName evidence="11">Methylenetetrahydrofolate dehydrogenase</fullName>
            <ecNumber evidence="11">1.5.1.5</ecNumber>
        </recommendedName>
    </domain>
    <domain>
        <recommendedName>
            <fullName evidence="11">Methenyltetrahydrofolate cyclohydrolase</fullName>
            <ecNumber evidence="11">3.5.4.9</ecNumber>
        </recommendedName>
    </domain>
</protein>
<keyword evidence="7 11" id="KW-0560">Oxidoreductase</keyword>
<dbReference type="Pfam" id="PF00763">
    <property type="entry name" value="THF_DHG_CYH"/>
    <property type="match status" value="1"/>
</dbReference>
<dbReference type="PANTHER" id="PTHR48099">
    <property type="entry name" value="C-1-TETRAHYDROFOLATE SYNTHASE, CYTOPLASMIC-RELATED"/>
    <property type="match status" value="1"/>
</dbReference>
<evidence type="ECO:0000313" key="14">
    <source>
        <dbReference type="EMBL" id="OGL97577.1"/>
    </source>
</evidence>
<accession>A0A1F7W5V0</accession>
<gene>
    <name evidence="11" type="primary">folD</name>
    <name evidence="14" type="ORF">A2318_00810</name>
</gene>
<dbReference type="PRINTS" id="PR00085">
    <property type="entry name" value="THFDHDRGNASE"/>
</dbReference>
<dbReference type="Proteomes" id="UP000177331">
    <property type="component" value="Unassembled WGS sequence"/>
</dbReference>
<evidence type="ECO:0000256" key="5">
    <source>
        <dbReference type="ARBA" id="ARBA00022801"/>
    </source>
</evidence>
<dbReference type="InterPro" id="IPR000672">
    <property type="entry name" value="THF_DH/CycHdrlase"/>
</dbReference>
<dbReference type="AlphaFoldDB" id="A0A1F7W5V0"/>
<evidence type="ECO:0000256" key="8">
    <source>
        <dbReference type="ARBA" id="ARBA00023102"/>
    </source>
</evidence>
<evidence type="ECO:0000259" key="12">
    <source>
        <dbReference type="Pfam" id="PF00763"/>
    </source>
</evidence>
<dbReference type="STRING" id="1802421.A2318_00810"/>
<comment type="function">
    <text evidence="11">Catalyzes the oxidation of 5,10-methylenetetrahydrofolate to 5,10-methenyltetrahydrofolate and then the hydrolysis of 5,10-methenyltetrahydrofolate to 10-formyltetrahydrofolate.</text>
</comment>
<dbReference type="HAMAP" id="MF_01576">
    <property type="entry name" value="THF_DHG_CYH"/>
    <property type="match status" value="1"/>
</dbReference>
<dbReference type="InterPro" id="IPR046346">
    <property type="entry name" value="Aminoacid_DH-like_N_sf"/>
</dbReference>
<dbReference type="Gene3D" id="3.40.50.10860">
    <property type="entry name" value="Leucine Dehydrogenase, chain A, domain 1"/>
    <property type="match status" value="1"/>
</dbReference>
<keyword evidence="11" id="KW-0028">Amino-acid biosynthesis</keyword>
<evidence type="ECO:0000256" key="9">
    <source>
        <dbReference type="ARBA" id="ARBA00023167"/>
    </source>
</evidence>
<dbReference type="InterPro" id="IPR020630">
    <property type="entry name" value="THF_DH/CycHdrlase_cat_dom"/>
</dbReference>
<evidence type="ECO:0000256" key="6">
    <source>
        <dbReference type="ARBA" id="ARBA00022857"/>
    </source>
</evidence>
<dbReference type="SUPFAM" id="SSF53223">
    <property type="entry name" value="Aminoacid dehydrogenase-like, N-terminal domain"/>
    <property type="match status" value="1"/>
</dbReference>
<comment type="pathway">
    <text evidence="1 11">One-carbon metabolism; tetrahydrofolate interconversion.</text>
</comment>
<dbReference type="GO" id="GO:0005829">
    <property type="term" value="C:cytosol"/>
    <property type="evidence" value="ECO:0007669"/>
    <property type="project" value="TreeGrafter"/>
</dbReference>
<keyword evidence="10 11" id="KW-0511">Multifunctional enzyme</keyword>